<dbReference type="EMBL" id="WDER01000060">
    <property type="protein sequence ID" value="KAB6079952.1"/>
    <property type="molecule type" value="Genomic_DNA"/>
</dbReference>
<name>A0A4Q5DJ66_9BACE</name>
<comment type="caution">
    <text evidence="1">The sequence shown here is derived from an EMBL/GenBank/DDBJ whole genome shotgun (WGS) entry which is preliminary data.</text>
</comment>
<gene>
    <name evidence="1" type="ORF">GA560_18190</name>
</gene>
<dbReference type="AlphaFoldDB" id="A0A4Q5DJ66"/>
<sequence>MVNNLINNLFADFIHVAKVMNYTYNATIQPFIDRGIILIYSAIKGSIDNAKKLIHIGLMSDSLFTG</sequence>
<protein>
    <submittedName>
        <fullName evidence="1">Uncharacterized protein</fullName>
    </submittedName>
</protein>
<dbReference type="Proteomes" id="UP000474077">
    <property type="component" value="Unassembled WGS sequence"/>
</dbReference>
<reference evidence="1 2" key="1">
    <citation type="journal article" date="2019" name="Nat. Med.">
        <title>A library of human gut bacterial isolates paired with longitudinal multiomics data enables mechanistic microbiome research.</title>
        <authorList>
            <person name="Poyet M."/>
            <person name="Groussin M."/>
            <person name="Gibbons S.M."/>
            <person name="Avila-Pacheco J."/>
            <person name="Jiang X."/>
            <person name="Kearney S.M."/>
            <person name="Perrotta A.R."/>
            <person name="Berdy B."/>
            <person name="Zhao S."/>
            <person name="Lieberman T.D."/>
            <person name="Swanson P.K."/>
            <person name="Smith M."/>
            <person name="Roesemann S."/>
            <person name="Alexander J.E."/>
            <person name="Rich S.A."/>
            <person name="Livny J."/>
            <person name="Vlamakis H."/>
            <person name="Clish C."/>
            <person name="Bullock K."/>
            <person name="Deik A."/>
            <person name="Scott J."/>
            <person name="Pierce K.A."/>
            <person name="Xavier R.J."/>
            <person name="Alm E.J."/>
        </authorList>
    </citation>
    <scope>NUCLEOTIDE SEQUENCE [LARGE SCALE GENOMIC DNA]</scope>
    <source>
        <strain evidence="1 2">BIOML-A73</strain>
    </source>
</reference>
<evidence type="ECO:0000313" key="1">
    <source>
        <dbReference type="EMBL" id="KAB6079952.1"/>
    </source>
</evidence>
<accession>A0A4Q5DJ66</accession>
<proteinExistence type="predicted"/>
<evidence type="ECO:0000313" key="2">
    <source>
        <dbReference type="Proteomes" id="UP000474077"/>
    </source>
</evidence>
<organism evidence="1 2">
    <name type="scientific">Bacteroides xylanisolvens</name>
    <dbReference type="NCBI Taxonomy" id="371601"/>
    <lineage>
        <taxon>Bacteria</taxon>
        <taxon>Pseudomonadati</taxon>
        <taxon>Bacteroidota</taxon>
        <taxon>Bacteroidia</taxon>
        <taxon>Bacteroidales</taxon>
        <taxon>Bacteroidaceae</taxon>
        <taxon>Bacteroides</taxon>
    </lineage>
</organism>